<dbReference type="GO" id="GO:0097196">
    <property type="term" value="C:Shu complex"/>
    <property type="evidence" value="ECO:0007669"/>
    <property type="project" value="InterPro"/>
</dbReference>
<dbReference type="AlphaFoldDB" id="A0A109UVY1"/>
<protein>
    <submittedName>
        <fullName evidence="1">HBL398Wp</fullName>
    </submittedName>
</protein>
<dbReference type="STRING" id="45286.A0A109UVY1"/>
<dbReference type="GeneID" id="28722355"/>
<proteinExistence type="predicted"/>
<dbReference type="GO" id="GO:0000725">
    <property type="term" value="P:recombinational repair"/>
    <property type="evidence" value="ECO:0007669"/>
    <property type="project" value="InterPro"/>
</dbReference>
<accession>A0A109UVY1</accession>
<reference evidence="1 2" key="1">
    <citation type="submission" date="2016-01" db="EMBL/GenBank/DDBJ databases">
        <title>Genome sequence of the yeast Holleya sinecauda.</title>
        <authorList>
            <person name="Dietrich F.S."/>
        </authorList>
    </citation>
    <scope>NUCLEOTIDE SEQUENCE [LARGE SCALE GENOMIC DNA]</scope>
    <source>
        <strain evidence="1 2">ATCC 58844</strain>
    </source>
</reference>
<sequence length="225" mass="25479">MDIIDRCKLYPLDKFFRPTRCSLSWLTALSATDRLKEIRFLHVIETSIGLITSWKQLLLDQLLSREPPGAVLIIDAISVWSEAARKATNKDRVHYINNPSLLQFAGIVGFLAQLNESPEMTVKSRCESSASINLPLTTIIIDNLSIYNYQEGLNLIALRKMFDTLHETFGCVIITFGYGIEYYEGVENSFPANSSELKGPWPTRLDQAYLKSMDSVLALSEDPRR</sequence>
<evidence type="ECO:0000313" key="1">
    <source>
        <dbReference type="EMBL" id="AMD18504.1"/>
    </source>
</evidence>
<dbReference type="InterPro" id="IPR031779">
    <property type="entry name" value="Psy3"/>
</dbReference>
<dbReference type="OrthoDB" id="4055611at2759"/>
<dbReference type="Gene3D" id="3.40.50.300">
    <property type="entry name" value="P-loop containing nucleotide triphosphate hydrolases"/>
    <property type="match status" value="1"/>
</dbReference>
<dbReference type="Pfam" id="PF16836">
    <property type="entry name" value="PSY3"/>
    <property type="match status" value="1"/>
</dbReference>
<keyword evidence="2" id="KW-1185">Reference proteome</keyword>
<dbReference type="Proteomes" id="UP000243052">
    <property type="component" value="Chromosome ii"/>
</dbReference>
<dbReference type="InterPro" id="IPR027417">
    <property type="entry name" value="P-loop_NTPase"/>
</dbReference>
<gene>
    <name evidence="1" type="ORF">AW171_hschr27</name>
</gene>
<organism evidence="1 2">
    <name type="scientific">Eremothecium sinecaudum</name>
    <dbReference type="NCBI Taxonomy" id="45286"/>
    <lineage>
        <taxon>Eukaryota</taxon>
        <taxon>Fungi</taxon>
        <taxon>Dikarya</taxon>
        <taxon>Ascomycota</taxon>
        <taxon>Saccharomycotina</taxon>
        <taxon>Saccharomycetes</taxon>
        <taxon>Saccharomycetales</taxon>
        <taxon>Saccharomycetaceae</taxon>
        <taxon>Eremothecium</taxon>
    </lineage>
</organism>
<dbReference type="EMBL" id="CP014242">
    <property type="protein sequence ID" value="AMD18504.1"/>
    <property type="molecule type" value="Genomic_DNA"/>
</dbReference>
<dbReference type="RefSeq" id="XP_017985500.1">
    <property type="nucleotide sequence ID" value="XM_018130404.1"/>
</dbReference>
<name>A0A109UVY1_9SACH</name>
<evidence type="ECO:0000313" key="2">
    <source>
        <dbReference type="Proteomes" id="UP000243052"/>
    </source>
</evidence>
<dbReference type="GO" id="GO:0005634">
    <property type="term" value="C:nucleus"/>
    <property type="evidence" value="ECO:0007669"/>
    <property type="project" value="InterPro"/>
</dbReference>